<dbReference type="AlphaFoldDB" id="A0A0R3U9J2"/>
<feature type="non-terminal residue" evidence="2">
    <location>
        <position position="1"/>
    </location>
</feature>
<feature type="region of interest" description="Disordered" evidence="1">
    <location>
        <begin position="1"/>
        <end position="375"/>
    </location>
</feature>
<feature type="compositionally biased region" description="Polar residues" evidence="1">
    <location>
        <begin position="216"/>
        <end position="232"/>
    </location>
</feature>
<feature type="compositionally biased region" description="Basic and acidic residues" evidence="1">
    <location>
        <begin position="32"/>
        <end position="52"/>
    </location>
</feature>
<gene>
    <name evidence="2" type="ORF">MCOS_LOCUS3591</name>
</gene>
<name>A0A0R3U9J2_MESCO</name>
<feature type="compositionally biased region" description="Polar residues" evidence="1">
    <location>
        <begin position="168"/>
        <end position="200"/>
    </location>
</feature>
<feature type="compositionally biased region" description="Polar residues" evidence="1">
    <location>
        <begin position="134"/>
        <end position="159"/>
    </location>
</feature>
<evidence type="ECO:0000256" key="1">
    <source>
        <dbReference type="SAM" id="MobiDB-lite"/>
    </source>
</evidence>
<dbReference type="EMBL" id="UXSR01000867">
    <property type="protein sequence ID" value="VDD77588.1"/>
    <property type="molecule type" value="Genomic_DNA"/>
</dbReference>
<keyword evidence="3" id="KW-1185">Reference proteome</keyword>
<dbReference type="Proteomes" id="UP000267029">
    <property type="component" value="Unassembled WGS sequence"/>
</dbReference>
<protein>
    <submittedName>
        <fullName evidence="2">Uncharacterized protein</fullName>
    </submittedName>
</protein>
<reference evidence="2 3" key="1">
    <citation type="submission" date="2018-10" db="EMBL/GenBank/DDBJ databases">
        <authorList>
            <consortium name="Pathogen Informatics"/>
        </authorList>
    </citation>
    <scope>NUCLEOTIDE SEQUENCE [LARGE SCALE GENOMIC DNA]</scope>
</reference>
<feature type="compositionally biased region" description="Basic and acidic residues" evidence="1">
    <location>
        <begin position="344"/>
        <end position="375"/>
    </location>
</feature>
<feature type="compositionally biased region" description="Polar residues" evidence="1">
    <location>
        <begin position="280"/>
        <end position="290"/>
    </location>
</feature>
<sequence>EKHTSRRQGQSSRSSSEEEERSSRSASLNDKITSEHRRENSDKTSEEVHKNELIAAGEGDAETAFSKEEEESRISMSENTPNHPNNFESPLKSNNKVFSPVKGRIERSQSVTTTSTNMKGPQVEMKEKPCNRSLPASPTKSINGESSSPRISNIDQNEATMEEDKTKQASSKEVSETSSAKIRPASTISLPSRKPSSNVQCLKENRASLAEVPDSHPNSGSRKKSTAASADPTSEDFASEVTPEPLAPVNISPETDAGNDQPAVGLKNGKVKSAEKSSKPSKQGKNTATSKEVEKHSRRQSVKMKATQPKQKKPKVPTKLDVCETDEPPSDRREKSAGGADQVADGKVDGSRDSALDEDSAKPTQTHEEVKLQKK</sequence>
<feature type="compositionally biased region" description="Polar residues" evidence="1">
    <location>
        <begin position="108"/>
        <end position="119"/>
    </location>
</feature>
<evidence type="ECO:0000313" key="2">
    <source>
        <dbReference type="EMBL" id="VDD77588.1"/>
    </source>
</evidence>
<feature type="compositionally biased region" description="Polar residues" evidence="1">
    <location>
        <begin position="74"/>
        <end position="97"/>
    </location>
</feature>
<organism evidence="2 3">
    <name type="scientific">Mesocestoides corti</name>
    <name type="common">Flatworm</name>
    <dbReference type="NCBI Taxonomy" id="53468"/>
    <lineage>
        <taxon>Eukaryota</taxon>
        <taxon>Metazoa</taxon>
        <taxon>Spiralia</taxon>
        <taxon>Lophotrochozoa</taxon>
        <taxon>Platyhelminthes</taxon>
        <taxon>Cestoda</taxon>
        <taxon>Eucestoda</taxon>
        <taxon>Cyclophyllidea</taxon>
        <taxon>Mesocestoididae</taxon>
        <taxon>Mesocestoides</taxon>
    </lineage>
</organism>
<proteinExistence type="predicted"/>
<accession>A0A0R3U9J2</accession>
<evidence type="ECO:0000313" key="3">
    <source>
        <dbReference type="Proteomes" id="UP000267029"/>
    </source>
</evidence>